<gene>
    <name evidence="2" type="ORF">GCM10022232_77430</name>
</gene>
<reference evidence="3" key="1">
    <citation type="journal article" date="2019" name="Int. J. Syst. Evol. Microbiol.">
        <title>The Global Catalogue of Microorganisms (GCM) 10K type strain sequencing project: providing services to taxonomists for standard genome sequencing and annotation.</title>
        <authorList>
            <consortium name="The Broad Institute Genomics Platform"/>
            <consortium name="The Broad Institute Genome Sequencing Center for Infectious Disease"/>
            <person name="Wu L."/>
            <person name="Ma J."/>
        </authorList>
    </citation>
    <scope>NUCLEOTIDE SEQUENCE [LARGE SCALE GENOMIC DNA]</scope>
    <source>
        <strain evidence="3">JCM 16924</strain>
    </source>
</reference>
<proteinExistence type="predicted"/>
<dbReference type="Proteomes" id="UP001500456">
    <property type="component" value="Unassembled WGS sequence"/>
</dbReference>
<evidence type="ECO:0000313" key="2">
    <source>
        <dbReference type="EMBL" id="GAA4021154.1"/>
    </source>
</evidence>
<sequence>MWPSVHTLFSRSQYREVTASRKRADAPDASSRNTGRVATLPTAQMTVSFISNPSLTRPFTPVGYAYGPVPYGCVCRGDRVRRDRRAARLPPSGRAR</sequence>
<name>A0ABP7T5D4_9ACTN</name>
<dbReference type="EMBL" id="BAAAZX010000031">
    <property type="protein sequence ID" value="GAA4021154.1"/>
    <property type="molecule type" value="Genomic_DNA"/>
</dbReference>
<organism evidence="2 3">
    <name type="scientific">Streptomyces plumbiresistens</name>
    <dbReference type="NCBI Taxonomy" id="511811"/>
    <lineage>
        <taxon>Bacteria</taxon>
        <taxon>Bacillati</taxon>
        <taxon>Actinomycetota</taxon>
        <taxon>Actinomycetes</taxon>
        <taxon>Kitasatosporales</taxon>
        <taxon>Streptomycetaceae</taxon>
        <taxon>Streptomyces</taxon>
    </lineage>
</organism>
<evidence type="ECO:0000313" key="3">
    <source>
        <dbReference type="Proteomes" id="UP001500456"/>
    </source>
</evidence>
<comment type="caution">
    <text evidence="2">The sequence shown here is derived from an EMBL/GenBank/DDBJ whole genome shotgun (WGS) entry which is preliminary data.</text>
</comment>
<evidence type="ECO:0000256" key="1">
    <source>
        <dbReference type="SAM" id="MobiDB-lite"/>
    </source>
</evidence>
<protein>
    <submittedName>
        <fullName evidence="2">Uncharacterized protein</fullName>
    </submittedName>
</protein>
<accession>A0ABP7T5D4</accession>
<feature type="region of interest" description="Disordered" evidence="1">
    <location>
        <begin position="1"/>
        <end position="37"/>
    </location>
</feature>
<keyword evidence="3" id="KW-1185">Reference proteome</keyword>